<comment type="caution">
    <text evidence="9">The sequence shown here is derived from an EMBL/GenBank/DDBJ whole genome shotgun (WGS) entry which is preliminary data.</text>
</comment>
<dbReference type="EMBL" id="PQCO01000161">
    <property type="protein sequence ID" value="PUE03314.1"/>
    <property type="molecule type" value="Genomic_DNA"/>
</dbReference>
<gene>
    <name evidence="9" type="ORF">C3L24_04745</name>
</gene>
<evidence type="ECO:0000256" key="4">
    <source>
        <dbReference type="ARBA" id="ARBA00022840"/>
    </source>
</evidence>
<dbReference type="PANTHER" id="PTHR11472:SF34">
    <property type="entry name" value="REGULATOR OF TELOMERE ELONGATION HELICASE 1"/>
    <property type="match status" value="1"/>
</dbReference>
<dbReference type="PROSITE" id="PS51193">
    <property type="entry name" value="HELICASE_ATP_BIND_2"/>
    <property type="match status" value="1"/>
</dbReference>
<dbReference type="InterPro" id="IPR006555">
    <property type="entry name" value="ATP-dep_Helicase_C"/>
</dbReference>
<dbReference type="GO" id="GO:0003676">
    <property type="term" value="F:nucleic acid binding"/>
    <property type="evidence" value="ECO:0007669"/>
    <property type="project" value="InterPro"/>
</dbReference>
<keyword evidence="4" id="KW-0067">ATP-binding</keyword>
<protein>
    <recommendedName>
        <fullName evidence="6">DNA 5'-3' helicase</fullName>
        <ecNumber evidence="6">5.6.2.3</ecNumber>
    </recommendedName>
</protein>
<comment type="catalytic activity">
    <reaction evidence="7">
        <text>ATP + H2O = ADP + phosphate + H(+)</text>
        <dbReference type="Rhea" id="RHEA:13065"/>
        <dbReference type="ChEBI" id="CHEBI:15377"/>
        <dbReference type="ChEBI" id="CHEBI:15378"/>
        <dbReference type="ChEBI" id="CHEBI:30616"/>
        <dbReference type="ChEBI" id="CHEBI:43474"/>
        <dbReference type="ChEBI" id="CHEBI:456216"/>
        <dbReference type="EC" id="5.6.2.3"/>
    </reaction>
</comment>
<dbReference type="InterPro" id="IPR027417">
    <property type="entry name" value="P-loop_NTPase"/>
</dbReference>
<dbReference type="InterPro" id="IPR014013">
    <property type="entry name" value="Helic_SF1/SF2_ATP-bd_DinG/Rad3"/>
</dbReference>
<feature type="domain" description="Helicase ATP-binding" evidence="8">
    <location>
        <begin position="13"/>
        <end position="275"/>
    </location>
</feature>
<dbReference type="Gene3D" id="3.40.50.300">
    <property type="entry name" value="P-loop containing nucleotide triphosphate hydrolases"/>
    <property type="match status" value="2"/>
</dbReference>
<dbReference type="GO" id="GO:0005524">
    <property type="term" value="F:ATP binding"/>
    <property type="evidence" value="ECO:0007669"/>
    <property type="project" value="UniProtKB-KW"/>
</dbReference>
<dbReference type="InterPro" id="IPR014001">
    <property type="entry name" value="Helicase_ATP-bd"/>
</dbReference>
<evidence type="ECO:0000256" key="3">
    <source>
        <dbReference type="ARBA" id="ARBA00022801"/>
    </source>
</evidence>
<evidence type="ECO:0000256" key="5">
    <source>
        <dbReference type="ARBA" id="ARBA00038058"/>
    </source>
</evidence>
<dbReference type="InterPro" id="IPR011545">
    <property type="entry name" value="DEAD/DEAH_box_helicase_dom"/>
</dbReference>
<organism evidence="9 10">
    <name type="scientific">Candidatus Sedimenticola endophacoides</name>
    <dbReference type="NCBI Taxonomy" id="2548426"/>
    <lineage>
        <taxon>Bacteria</taxon>
        <taxon>Pseudomonadati</taxon>
        <taxon>Pseudomonadota</taxon>
        <taxon>Gammaproteobacteria</taxon>
        <taxon>Chromatiales</taxon>
        <taxon>Sedimenticolaceae</taxon>
        <taxon>Sedimenticola</taxon>
    </lineage>
</organism>
<reference evidence="9 10" key="1">
    <citation type="submission" date="2018-01" db="EMBL/GenBank/DDBJ databases">
        <title>Novel co-symbiosis in the lucinid bivalve Phacoides pectinatus.</title>
        <authorList>
            <person name="Lim S.J."/>
            <person name="Davis B.G."/>
            <person name="Gill D.E."/>
            <person name="Engel A.S."/>
            <person name="Anderson L.C."/>
            <person name="Campbell B.J."/>
        </authorList>
    </citation>
    <scope>NUCLEOTIDE SEQUENCE [LARGE SCALE GENOMIC DNA]</scope>
    <source>
        <strain evidence="9">N3_P5</strain>
    </source>
</reference>
<dbReference type="GO" id="GO:0006281">
    <property type="term" value="P:DNA repair"/>
    <property type="evidence" value="ECO:0007669"/>
    <property type="project" value="TreeGrafter"/>
</dbReference>
<dbReference type="GO" id="GO:0043139">
    <property type="term" value="F:5'-3' DNA helicase activity"/>
    <property type="evidence" value="ECO:0007669"/>
    <property type="project" value="UniProtKB-EC"/>
</dbReference>
<dbReference type="SMART" id="SM00491">
    <property type="entry name" value="HELICc2"/>
    <property type="match status" value="1"/>
</dbReference>
<comment type="cofactor">
    <cofactor evidence="1">
        <name>[4Fe-4S] cluster</name>
        <dbReference type="ChEBI" id="CHEBI:49883"/>
    </cofactor>
</comment>
<name>A0A6N4DWH3_9GAMM</name>
<dbReference type="AlphaFoldDB" id="A0A6N4DWH3"/>
<dbReference type="Pfam" id="PF00270">
    <property type="entry name" value="DEAD"/>
    <property type="match status" value="1"/>
</dbReference>
<dbReference type="Pfam" id="PF13307">
    <property type="entry name" value="Helicase_C_2"/>
    <property type="match status" value="1"/>
</dbReference>
<comment type="similarity">
    <text evidence="5">Belongs to the helicase family. DinG subfamily.</text>
</comment>
<evidence type="ECO:0000313" key="9">
    <source>
        <dbReference type="EMBL" id="PUE03314.1"/>
    </source>
</evidence>
<dbReference type="EC" id="5.6.2.3" evidence="6"/>
<evidence type="ECO:0000259" key="8">
    <source>
        <dbReference type="PROSITE" id="PS51193"/>
    </source>
</evidence>
<evidence type="ECO:0000256" key="1">
    <source>
        <dbReference type="ARBA" id="ARBA00001966"/>
    </source>
</evidence>
<dbReference type="SMART" id="SM00487">
    <property type="entry name" value="DEXDc"/>
    <property type="match status" value="1"/>
</dbReference>
<dbReference type="InterPro" id="IPR045028">
    <property type="entry name" value="DinG/Rad3-like"/>
</dbReference>
<accession>A0A6N4DWH3</accession>
<proteinExistence type="inferred from homology"/>
<evidence type="ECO:0000313" key="10">
    <source>
        <dbReference type="Proteomes" id="UP000250928"/>
    </source>
</evidence>
<dbReference type="GO" id="GO:0016818">
    <property type="term" value="F:hydrolase activity, acting on acid anhydrides, in phosphorus-containing anhydrides"/>
    <property type="evidence" value="ECO:0007669"/>
    <property type="project" value="InterPro"/>
</dbReference>
<evidence type="ECO:0000256" key="2">
    <source>
        <dbReference type="ARBA" id="ARBA00022741"/>
    </source>
</evidence>
<evidence type="ECO:0000256" key="6">
    <source>
        <dbReference type="ARBA" id="ARBA00044969"/>
    </source>
</evidence>
<sequence length="646" mass="71225">MIAVEEVLGREGLLSRAIEGFTHRPEQEAMALAVAQTLEQGGVLVTEAGTGTGKTFAYLVPALLSGQKVVISTGTRNLQDQLYHRDLPLVRDALAVPADIALLKGRANYLCTHRLENTLQEGRLKSRDMVGHLMAVKGWAGRTRSGDIAELVEVPEDSPIWPHVTSTTENCLGSECADYGDCHLVEARRRAQEADLVVINHHLLCADFSLKEEGFGELLPDADCFIIDEAHQLPEVASSFFGYTLSGRQLLDLCRDTEVEYHREAGDMKVIPERAAALETAVRELRLSFGIDQRRGPWAEIGRDSRVTGALRRLAQALEALDEVLAAVQGRGKGLDSCLERTRQMRAGLHSLTDAPDEGDIRWFETMGQGFRLNRTPLDIAGLFQARMQTHPGSWIFTSATLAVGGNFEHFQRRLGLDGAGTALWDSPFDYPKQALWFVPRGLPDPRADGDRYTEAVLDLALQVVEASRGRAFLLFTSYRALRLAEARIQGRLDYPLLVQGSAPKGELLERFRRAGNAVLLATASFWEGVDVRGAALSCVIIDKLPFASPGDPVLQARIDALRKQGGNPFMEFQVPQAAIALKQGAGRLIRDVNDRGVLVICDPRLLKHGYGYTFLDSMPPMARTRDLEDVRRFFERIGDGGHDAD</sequence>
<evidence type="ECO:0000256" key="7">
    <source>
        <dbReference type="ARBA" id="ARBA00048954"/>
    </source>
</evidence>
<dbReference type="SUPFAM" id="SSF52540">
    <property type="entry name" value="P-loop containing nucleoside triphosphate hydrolases"/>
    <property type="match status" value="2"/>
</dbReference>
<keyword evidence="2" id="KW-0547">Nucleotide-binding</keyword>
<dbReference type="Proteomes" id="UP000250928">
    <property type="component" value="Unassembled WGS sequence"/>
</dbReference>
<dbReference type="PANTHER" id="PTHR11472">
    <property type="entry name" value="DNA REPAIR DEAD HELICASE RAD3/XP-D SUBFAMILY MEMBER"/>
    <property type="match status" value="1"/>
</dbReference>
<keyword evidence="3" id="KW-0378">Hydrolase</keyword>
<keyword evidence="9" id="KW-0347">Helicase</keyword>